<dbReference type="Proteomes" id="UP001420932">
    <property type="component" value="Unassembled WGS sequence"/>
</dbReference>
<feature type="transmembrane region" description="Helical" evidence="1">
    <location>
        <begin position="26"/>
        <end position="43"/>
    </location>
</feature>
<organism evidence="2 3">
    <name type="scientific">Stephania yunnanensis</name>
    <dbReference type="NCBI Taxonomy" id="152371"/>
    <lineage>
        <taxon>Eukaryota</taxon>
        <taxon>Viridiplantae</taxon>
        <taxon>Streptophyta</taxon>
        <taxon>Embryophyta</taxon>
        <taxon>Tracheophyta</taxon>
        <taxon>Spermatophyta</taxon>
        <taxon>Magnoliopsida</taxon>
        <taxon>Ranunculales</taxon>
        <taxon>Menispermaceae</taxon>
        <taxon>Menispermoideae</taxon>
        <taxon>Cissampelideae</taxon>
        <taxon>Stephania</taxon>
    </lineage>
</organism>
<gene>
    <name evidence="2" type="ORF">Syun_019030</name>
</gene>
<evidence type="ECO:0000256" key="1">
    <source>
        <dbReference type="SAM" id="Phobius"/>
    </source>
</evidence>
<keyword evidence="1" id="KW-1133">Transmembrane helix</keyword>
<protein>
    <submittedName>
        <fullName evidence="2">Uncharacterized protein</fullName>
    </submittedName>
</protein>
<name>A0AAP0IUZ8_9MAGN</name>
<proteinExistence type="predicted"/>
<accession>A0AAP0IUZ8</accession>
<keyword evidence="1" id="KW-0472">Membrane</keyword>
<evidence type="ECO:0000313" key="3">
    <source>
        <dbReference type="Proteomes" id="UP001420932"/>
    </source>
</evidence>
<sequence>MLGLQEERAWFDEIKYKFRFGGWDDSLGFVFVFGFFFLFWLVFNKTKFGLMNRLFF</sequence>
<reference evidence="2 3" key="1">
    <citation type="submission" date="2024-01" db="EMBL/GenBank/DDBJ databases">
        <title>Genome assemblies of Stephania.</title>
        <authorList>
            <person name="Yang L."/>
        </authorList>
    </citation>
    <scope>NUCLEOTIDE SEQUENCE [LARGE SCALE GENOMIC DNA]</scope>
    <source>
        <strain evidence="2">YNDBR</strain>
        <tissue evidence="2">Leaf</tissue>
    </source>
</reference>
<dbReference type="AlphaFoldDB" id="A0AAP0IUZ8"/>
<keyword evidence="1" id="KW-0812">Transmembrane</keyword>
<evidence type="ECO:0000313" key="2">
    <source>
        <dbReference type="EMBL" id="KAK9121413.1"/>
    </source>
</evidence>
<keyword evidence="3" id="KW-1185">Reference proteome</keyword>
<dbReference type="EMBL" id="JBBNAF010000008">
    <property type="protein sequence ID" value="KAK9121413.1"/>
    <property type="molecule type" value="Genomic_DNA"/>
</dbReference>
<comment type="caution">
    <text evidence="2">The sequence shown here is derived from an EMBL/GenBank/DDBJ whole genome shotgun (WGS) entry which is preliminary data.</text>
</comment>